<feature type="domain" description="Doublecortin" evidence="8">
    <location>
        <begin position="198"/>
        <end position="280"/>
    </location>
</feature>
<dbReference type="PANTHER" id="PTHR23005:SF4">
    <property type="entry name" value="OXYGEN-REGULATED PROTEIN 1"/>
    <property type="match status" value="1"/>
</dbReference>
<dbReference type="AlphaFoldDB" id="A0A7R9AUG2"/>
<evidence type="ECO:0000256" key="2">
    <source>
        <dbReference type="ARBA" id="ARBA00004316"/>
    </source>
</evidence>
<feature type="compositionally biased region" description="Acidic residues" evidence="7">
    <location>
        <begin position="107"/>
        <end position="119"/>
    </location>
</feature>
<dbReference type="GO" id="GO:0035556">
    <property type="term" value="P:intracellular signal transduction"/>
    <property type="evidence" value="ECO:0007669"/>
    <property type="project" value="InterPro"/>
</dbReference>
<dbReference type="SMART" id="SM00537">
    <property type="entry name" value="DCX"/>
    <property type="match status" value="1"/>
</dbReference>
<dbReference type="Gene3D" id="3.10.20.230">
    <property type="entry name" value="Doublecortin domain"/>
    <property type="match status" value="1"/>
</dbReference>
<feature type="compositionally biased region" description="Polar residues" evidence="7">
    <location>
        <begin position="55"/>
        <end position="71"/>
    </location>
</feature>
<dbReference type="GO" id="GO:0035082">
    <property type="term" value="P:axoneme assembly"/>
    <property type="evidence" value="ECO:0007669"/>
    <property type="project" value="TreeGrafter"/>
</dbReference>
<proteinExistence type="predicted"/>
<accession>A0A7R9AUG2</accession>
<feature type="region of interest" description="Disordered" evidence="7">
    <location>
        <begin position="144"/>
        <end position="183"/>
    </location>
</feature>
<evidence type="ECO:0000256" key="4">
    <source>
        <dbReference type="ARBA" id="ARBA00022737"/>
    </source>
</evidence>
<dbReference type="InterPro" id="IPR003533">
    <property type="entry name" value="Doublecortin_dom"/>
</dbReference>
<organism evidence="9">
    <name type="scientific">Timema shepardi</name>
    <name type="common">Walking stick</name>
    <dbReference type="NCBI Taxonomy" id="629360"/>
    <lineage>
        <taxon>Eukaryota</taxon>
        <taxon>Metazoa</taxon>
        <taxon>Ecdysozoa</taxon>
        <taxon>Arthropoda</taxon>
        <taxon>Hexapoda</taxon>
        <taxon>Insecta</taxon>
        <taxon>Pterygota</taxon>
        <taxon>Neoptera</taxon>
        <taxon>Polyneoptera</taxon>
        <taxon>Phasmatodea</taxon>
        <taxon>Timematodea</taxon>
        <taxon>Timematoidea</taxon>
        <taxon>Timematidae</taxon>
        <taxon>Timema</taxon>
    </lineage>
</organism>
<feature type="compositionally biased region" description="Polar residues" evidence="7">
    <location>
        <begin position="30"/>
        <end position="44"/>
    </location>
</feature>
<keyword evidence="4" id="KW-0677">Repeat</keyword>
<dbReference type="PROSITE" id="PS50309">
    <property type="entry name" value="DC"/>
    <property type="match status" value="1"/>
</dbReference>
<dbReference type="GO" id="GO:0008017">
    <property type="term" value="F:microtubule binding"/>
    <property type="evidence" value="ECO:0007669"/>
    <property type="project" value="UniProtKB-ARBA"/>
</dbReference>
<dbReference type="FunFam" id="3.10.20.230:FF:000018">
    <property type="entry name" value="Echinoderm microtubule-associated protein-like CG42247"/>
    <property type="match status" value="1"/>
</dbReference>
<comment type="subcellular location">
    <subcellularLocation>
        <location evidence="2">Cell projection</location>
    </subcellularLocation>
    <subcellularLocation>
        <location evidence="1">Cytoplasm</location>
        <location evidence="1">Cytoskeleton</location>
    </subcellularLocation>
</comment>
<feature type="region of interest" description="Disordered" evidence="7">
    <location>
        <begin position="1"/>
        <end position="130"/>
    </location>
</feature>
<protein>
    <recommendedName>
        <fullName evidence="8">Doublecortin domain-containing protein</fullName>
    </recommendedName>
</protein>
<dbReference type="PANTHER" id="PTHR23005">
    <property type="entry name" value="RETINITIS PIGMENTOSA 1 PROTEIN"/>
    <property type="match status" value="1"/>
</dbReference>
<gene>
    <name evidence="9" type="ORF">TSIB3V08_LOCUS4847</name>
</gene>
<dbReference type="GO" id="GO:0043005">
    <property type="term" value="C:neuron projection"/>
    <property type="evidence" value="ECO:0007669"/>
    <property type="project" value="UniProtKB-ARBA"/>
</dbReference>
<evidence type="ECO:0000259" key="8">
    <source>
        <dbReference type="PROSITE" id="PS50309"/>
    </source>
</evidence>
<sequence>MPTTQGAVQTPSRAPSRLQHGADDSEDGPQDTSQDAPNGKSLLQVQHAGEDPATTPRSEQSGNQAGQSSQRNNSGHHNHASNGLAASSRPGSALAVANHHHRKSDTTEEDEEEEDEDEEERRRARPAVATAVVVASSKEGGFWRATASRPTSPGGGAAMADNASEASSTMLPPARPKSRAEHKAANSKYSNLSYWRARRVTFYRNGDPFFPGVEFRFKPGRDISNLEALLDKLSLRMDLPHGARYVFTMDGERRMRLEELEDGSSYVVSSYKTFKLMRDPKKTSFHFVIINPSPPLSLPCPLFAHSMQGRPGLPP</sequence>
<keyword evidence="3" id="KW-0963">Cytoplasm</keyword>
<reference evidence="9" key="1">
    <citation type="submission" date="2020-11" db="EMBL/GenBank/DDBJ databases">
        <authorList>
            <person name="Tran Van P."/>
        </authorList>
    </citation>
    <scope>NUCLEOTIDE SEQUENCE</scope>
</reference>
<evidence type="ECO:0000256" key="7">
    <source>
        <dbReference type="SAM" id="MobiDB-lite"/>
    </source>
</evidence>
<dbReference type="EMBL" id="OC001795">
    <property type="protein sequence ID" value="CAD7260681.1"/>
    <property type="molecule type" value="Genomic_DNA"/>
</dbReference>
<evidence type="ECO:0000256" key="5">
    <source>
        <dbReference type="ARBA" id="ARBA00023212"/>
    </source>
</evidence>
<dbReference type="GO" id="GO:0005930">
    <property type="term" value="C:axoneme"/>
    <property type="evidence" value="ECO:0007669"/>
    <property type="project" value="TreeGrafter"/>
</dbReference>
<evidence type="ECO:0000256" key="3">
    <source>
        <dbReference type="ARBA" id="ARBA00022490"/>
    </source>
</evidence>
<keyword evidence="6" id="KW-0966">Cell projection</keyword>
<dbReference type="GO" id="GO:0042461">
    <property type="term" value="P:photoreceptor cell development"/>
    <property type="evidence" value="ECO:0007669"/>
    <property type="project" value="TreeGrafter"/>
</dbReference>
<evidence type="ECO:0000256" key="6">
    <source>
        <dbReference type="ARBA" id="ARBA00023273"/>
    </source>
</evidence>
<keyword evidence="5" id="KW-0206">Cytoskeleton</keyword>
<name>A0A7R9AUG2_TIMSH</name>
<feature type="compositionally biased region" description="Polar residues" evidence="7">
    <location>
        <begin position="1"/>
        <end position="13"/>
    </location>
</feature>
<dbReference type="Pfam" id="PF03607">
    <property type="entry name" value="DCX"/>
    <property type="match status" value="1"/>
</dbReference>
<evidence type="ECO:0000256" key="1">
    <source>
        <dbReference type="ARBA" id="ARBA00004245"/>
    </source>
</evidence>
<dbReference type="SUPFAM" id="SSF89837">
    <property type="entry name" value="Doublecortin (DC)"/>
    <property type="match status" value="1"/>
</dbReference>
<evidence type="ECO:0000313" key="9">
    <source>
        <dbReference type="EMBL" id="CAD7260681.1"/>
    </source>
</evidence>
<dbReference type="InterPro" id="IPR036572">
    <property type="entry name" value="Doublecortin_dom_sf"/>
</dbReference>